<dbReference type="PANTHER" id="PTHR31563:SF1">
    <property type="entry name" value="ION CHANNEL CASTOR-RELATED"/>
    <property type="match status" value="1"/>
</dbReference>
<reference evidence="1 2" key="1">
    <citation type="submission" date="2024-01" db="EMBL/GenBank/DDBJ databases">
        <title>A telomere-to-telomere, gap-free genome of sweet tea (Lithocarpus litseifolius).</title>
        <authorList>
            <person name="Zhou J."/>
        </authorList>
    </citation>
    <scope>NUCLEOTIDE SEQUENCE [LARGE SCALE GENOMIC DNA]</scope>
    <source>
        <strain evidence="1">Zhou-2022a</strain>
        <tissue evidence="1">Leaf</tissue>
    </source>
</reference>
<dbReference type="InterPro" id="IPR044849">
    <property type="entry name" value="CASTOR/POLLUX/SYM8-like"/>
</dbReference>
<name>A0AAW2CKG0_9ROSI</name>
<dbReference type="AlphaFoldDB" id="A0AAW2CKG0"/>
<dbReference type="Proteomes" id="UP001459277">
    <property type="component" value="Unassembled WGS sequence"/>
</dbReference>
<evidence type="ECO:0000313" key="1">
    <source>
        <dbReference type="EMBL" id="KAK9997540.1"/>
    </source>
</evidence>
<proteinExistence type="predicted"/>
<comment type="caution">
    <text evidence="1">The sequence shown here is derived from an EMBL/GenBank/DDBJ whole genome shotgun (WGS) entry which is preliminary data.</text>
</comment>
<dbReference type="PANTHER" id="PTHR31563">
    <property type="entry name" value="ION CHANNEL POLLUX-RELATED"/>
    <property type="match status" value="1"/>
</dbReference>
<accession>A0AAW2CKG0</accession>
<protein>
    <submittedName>
        <fullName evidence="1">Uncharacterized protein</fullName>
    </submittedName>
</protein>
<evidence type="ECO:0000313" key="2">
    <source>
        <dbReference type="Proteomes" id="UP001459277"/>
    </source>
</evidence>
<keyword evidence="2" id="KW-1185">Reference proteome</keyword>
<sequence length="163" mass="18782">MRLSYDSSLTLSSILSKFFFQAKRLPFRDTQVHRGSFSQGSWIGDMQQASDKSVIISEILDPRTKNLLSMSKISDYVFSNELVSMALAMVAEDRQINDVLEELFAEEGNEMRIRQADLYLREGEELSFYEILLRARQRREIVIGYCFANAERAVINPPAKSER</sequence>
<organism evidence="1 2">
    <name type="scientific">Lithocarpus litseifolius</name>
    <dbReference type="NCBI Taxonomy" id="425828"/>
    <lineage>
        <taxon>Eukaryota</taxon>
        <taxon>Viridiplantae</taxon>
        <taxon>Streptophyta</taxon>
        <taxon>Embryophyta</taxon>
        <taxon>Tracheophyta</taxon>
        <taxon>Spermatophyta</taxon>
        <taxon>Magnoliopsida</taxon>
        <taxon>eudicotyledons</taxon>
        <taxon>Gunneridae</taxon>
        <taxon>Pentapetalae</taxon>
        <taxon>rosids</taxon>
        <taxon>fabids</taxon>
        <taxon>Fagales</taxon>
        <taxon>Fagaceae</taxon>
        <taxon>Lithocarpus</taxon>
    </lineage>
</organism>
<dbReference type="EMBL" id="JAZDWU010000007">
    <property type="protein sequence ID" value="KAK9997540.1"/>
    <property type="molecule type" value="Genomic_DNA"/>
</dbReference>
<dbReference type="GO" id="GO:0006811">
    <property type="term" value="P:monoatomic ion transport"/>
    <property type="evidence" value="ECO:0007669"/>
    <property type="project" value="InterPro"/>
</dbReference>
<gene>
    <name evidence="1" type="ORF">SO802_022226</name>
</gene>